<keyword evidence="2" id="KW-1185">Reference proteome</keyword>
<gene>
    <name evidence="1" type="ORF">SAMN04487995_4329</name>
</gene>
<evidence type="ECO:0000313" key="1">
    <source>
        <dbReference type="EMBL" id="SEJ34643.1"/>
    </source>
</evidence>
<name>A0A1H6Y013_9BACT</name>
<protein>
    <submittedName>
        <fullName evidence="1">Helix-turn-helix domain-containing protein</fullName>
    </submittedName>
</protein>
<proteinExistence type="predicted"/>
<dbReference type="AlphaFoldDB" id="A0A1H6Y013"/>
<evidence type="ECO:0000313" key="2">
    <source>
        <dbReference type="Proteomes" id="UP000199532"/>
    </source>
</evidence>
<dbReference type="Proteomes" id="UP000199532">
    <property type="component" value="Unassembled WGS sequence"/>
</dbReference>
<accession>A0A1H6Y013</accession>
<sequence length="99" mass="11188">MINSQTKVSDLTVADLETILVLVTSPDTGQHAAMLLDTRQARVFLGGISKHALYYQCAHNRIPHVRQGGRLYFFKDVLLQWKIQNGWQHVSLSSQTQPV</sequence>
<organism evidence="1 2">
    <name type="scientific">Dyadobacter koreensis</name>
    <dbReference type="NCBI Taxonomy" id="408657"/>
    <lineage>
        <taxon>Bacteria</taxon>
        <taxon>Pseudomonadati</taxon>
        <taxon>Bacteroidota</taxon>
        <taxon>Cytophagia</taxon>
        <taxon>Cytophagales</taxon>
        <taxon>Spirosomataceae</taxon>
        <taxon>Dyadobacter</taxon>
    </lineage>
</organism>
<reference evidence="1 2" key="1">
    <citation type="submission" date="2016-10" db="EMBL/GenBank/DDBJ databases">
        <authorList>
            <person name="de Groot N.N."/>
        </authorList>
    </citation>
    <scope>NUCLEOTIDE SEQUENCE [LARGE SCALE GENOMIC DNA]</scope>
    <source>
        <strain evidence="1 2">DSM 19938</strain>
    </source>
</reference>
<dbReference type="EMBL" id="FNXY01000006">
    <property type="protein sequence ID" value="SEJ34643.1"/>
    <property type="molecule type" value="Genomic_DNA"/>
</dbReference>
<dbReference type="STRING" id="408657.SAMN04487995_4329"/>
<dbReference type="RefSeq" id="WP_090338298.1">
    <property type="nucleotide sequence ID" value="NZ_FNXY01000006.1"/>
</dbReference>